<evidence type="ECO:0000256" key="5">
    <source>
        <dbReference type="ARBA" id="ARBA00023004"/>
    </source>
</evidence>
<organism evidence="7 8">
    <name type="scientific">Pseudocohnilembus persalinus</name>
    <name type="common">Ciliate</name>
    <dbReference type="NCBI Taxonomy" id="266149"/>
    <lineage>
        <taxon>Eukaryota</taxon>
        <taxon>Sar</taxon>
        <taxon>Alveolata</taxon>
        <taxon>Ciliophora</taxon>
        <taxon>Intramacronucleata</taxon>
        <taxon>Oligohymenophorea</taxon>
        <taxon>Scuticociliatia</taxon>
        <taxon>Philasterida</taxon>
        <taxon>Pseudocohnilembidae</taxon>
        <taxon>Pseudocohnilembus</taxon>
    </lineage>
</organism>
<name>A0A0V0QVD4_PSEPJ</name>
<evidence type="ECO:0000313" key="7">
    <source>
        <dbReference type="EMBL" id="KRX06145.1"/>
    </source>
</evidence>
<keyword evidence="5" id="KW-0408">Iron</keyword>
<dbReference type="Gene3D" id="2.60.120.590">
    <property type="entry name" value="Alpha-ketoglutarate-dependent dioxygenase AlkB-like"/>
    <property type="match status" value="1"/>
</dbReference>
<accession>A0A0V0QVD4</accession>
<dbReference type="GO" id="GO:0005634">
    <property type="term" value="C:nucleus"/>
    <property type="evidence" value="ECO:0007669"/>
    <property type="project" value="TreeGrafter"/>
</dbReference>
<dbReference type="GO" id="GO:0051213">
    <property type="term" value="F:dioxygenase activity"/>
    <property type="evidence" value="ECO:0007669"/>
    <property type="project" value="UniProtKB-KW"/>
</dbReference>
<dbReference type="Pfam" id="PF13532">
    <property type="entry name" value="2OG-FeII_Oxy_2"/>
    <property type="match status" value="1"/>
</dbReference>
<feature type="domain" description="Alpha-ketoglutarate-dependent dioxygenase AlkB-like" evidence="6">
    <location>
        <begin position="12"/>
        <end position="259"/>
    </location>
</feature>
<comment type="caution">
    <text evidence="7">The sequence shown here is derived from an EMBL/GenBank/DDBJ whole genome shotgun (WGS) entry which is preliminary data.</text>
</comment>
<dbReference type="SUPFAM" id="SSF51197">
    <property type="entry name" value="Clavaminate synthase-like"/>
    <property type="match status" value="1"/>
</dbReference>
<keyword evidence="4" id="KW-0560">Oxidoreductase</keyword>
<evidence type="ECO:0000256" key="4">
    <source>
        <dbReference type="ARBA" id="ARBA00023002"/>
    </source>
</evidence>
<evidence type="ECO:0000259" key="6">
    <source>
        <dbReference type="Pfam" id="PF13532"/>
    </source>
</evidence>
<dbReference type="InterPro" id="IPR037151">
    <property type="entry name" value="AlkB-like_sf"/>
</dbReference>
<dbReference type="InterPro" id="IPR027450">
    <property type="entry name" value="AlkB-like"/>
</dbReference>
<protein>
    <recommendedName>
        <fullName evidence="6">Alpha-ketoglutarate-dependent dioxygenase AlkB-like domain-containing protein</fullName>
    </recommendedName>
</protein>
<comment type="similarity">
    <text evidence="1">Belongs to the alkB family.</text>
</comment>
<reference evidence="7 8" key="1">
    <citation type="journal article" date="2015" name="Sci. Rep.">
        <title>Genome of the facultative scuticociliatosis pathogen Pseudocohnilembus persalinus provides insight into its virulence through horizontal gene transfer.</title>
        <authorList>
            <person name="Xiong J."/>
            <person name="Wang G."/>
            <person name="Cheng J."/>
            <person name="Tian M."/>
            <person name="Pan X."/>
            <person name="Warren A."/>
            <person name="Jiang C."/>
            <person name="Yuan D."/>
            <person name="Miao W."/>
        </authorList>
    </citation>
    <scope>NUCLEOTIDE SEQUENCE [LARGE SCALE GENOMIC DNA]</scope>
    <source>
        <strain evidence="7">36N120E</strain>
    </source>
</reference>
<evidence type="ECO:0000256" key="1">
    <source>
        <dbReference type="ARBA" id="ARBA00007879"/>
    </source>
</evidence>
<dbReference type="InParanoid" id="A0A0V0QVD4"/>
<dbReference type="EMBL" id="LDAU01000100">
    <property type="protein sequence ID" value="KRX06145.1"/>
    <property type="molecule type" value="Genomic_DNA"/>
</dbReference>
<dbReference type="PANTHER" id="PTHR46030">
    <property type="entry name" value="ALPHA-KETOGLUTARATE-DEPENDENT DIOXYGENASE ALKB HOMOLOG 6"/>
    <property type="match status" value="1"/>
</dbReference>
<dbReference type="AlphaFoldDB" id="A0A0V0QVD4"/>
<dbReference type="OrthoDB" id="412814at2759"/>
<keyword evidence="8" id="KW-1185">Reference proteome</keyword>
<evidence type="ECO:0000256" key="3">
    <source>
        <dbReference type="ARBA" id="ARBA00022964"/>
    </source>
</evidence>
<evidence type="ECO:0000256" key="2">
    <source>
        <dbReference type="ARBA" id="ARBA00022723"/>
    </source>
</evidence>
<proteinExistence type="inferred from homology"/>
<keyword evidence="3" id="KW-0223">Dioxygenase</keyword>
<sequence length="269" mass="31906">MNLDQSIQLKACYYIPDYLTEKDKQNFMKSLEQTPLHKWEILQKANRRLQKWGGDVTPQGLQNQEKLPQFMQIIVDKIHEQSQITQYKPNHILLNEYPPQVGIMPHTDGPLYIPFVCSITFGCNALFKFYKNYQDYKDKKFAVQLVLEDNCLCVFTQDLYENYLHCLEDIPIEYIYLDLKEIDGWDEGQKEIVVQNCDTANFLSTNLYKKLKSFSSLEMAVQAEFLMPVKIQENEKQEPQYNYAIELKREKQRISLTIRHVKNEIEKIQ</sequence>
<keyword evidence="2" id="KW-0479">Metal-binding</keyword>
<dbReference type="InterPro" id="IPR032862">
    <property type="entry name" value="ALKBH6"/>
</dbReference>
<gene>
    <name evidence="7" type="ORF">PPERSA_00025</name>
</gene>
<dbReference type="GO" id="GO:0046872">
    <property type="term" value="F:metal ion binding"/>
    <property type="evidence" value="ECO:0007669"/>
    <property type="project" value="UniProtKB-KW"/>
</dbReference>
<dbReference type="Proteomes" id="UP000054937">
    <property type="component" value="Unassembled WGS sequence"/>
</dbReference>
<dbReference type="PANTHER" id="PTHR46030:SF1">
    <property type="entry name" value="ALPHA-KETOGLUTARATE-DEPENDENT DIOXYGENASE ALKB HOMOLOG 6"/>
    <property type="match status" value="1"/>
</dbReference>
<evidence type="ECO:0000313" key="8">
    <source>
        <dbReference type="Proteomes" id="UP000054937"/>
    </source>
</evidence>